<keyword evidence="2" id="KW-1185">Reference proteome</keyword>
<sequence length="445" mass="49447">MADYGEACEVNGESKKTEGLEVEMEVDVAIVGAGMAGLGLAVGLRERGIRAHVFEKAAALRSDTATGISVALNGIHALDGIKPGLSVAMRSVGSDIKSIQGYFFNEGKESLVRTTKVEHGQLFVVQWKRAQQILANLIPEDHIHLSHRLLMYEPVGDWIEALFDVKSESSIAFSGLKLVRAKLLVGADGIWSAVRKKMVGDEPRDLQLVNWNALIYNPESKFIKAHEKDQIVHMGELDSPTKAYLVDAGEGYTFWVFRVEDHNEDGSEGGFCKDGAKDRALQKLANFEPSECWNTLISTIQATAPDLIFERRIRDRLPLESWTDATGRVLLIGDAAHAMYWGPGEGARTAFEDAHQLSELLKDAFGSEGVTKIVEAIKMFEQVRIPRLRKFQDFAAEITNIPSLKPAWVKELPADEAKKRFEEFGKWARSYPAKMAGDPDSKYWK</sequence>
<accession>A0ACC2DN77</accession>
<proteinExistence type="predicted"/>
<protein>
    <submittedName>
        <fullName evidence="1">Uncharacterized protein</fullName>
    </submittedName>
</protein>
<reference evidence="2" key="1">
    <citation type="journal article" date="2024" name="Proc. Natl. Acad. Sci. U.S.A.">
        <title>Extraordinary preservation of gene collinearity over three hundred million years revealed in homosporous lycophytes.</title>
        <authorList>
            <person name="Li C."/>
            <person name="Wickell D."/>
            <person name="Kuo L.Y."/>
            <person name="Chen X."/>
            <person name="Nie B."/>
            <person name="Liao X."/>
            <person name="Peng D."/>
            <person name="Ji J."/>
            <person name="Jenkins J."/>
            <person name="Williams M."/>
            <person name="Shu S."/>
            <person name="Plott C."/>
            <person name="Barry K."/>
            <person name="Rajasekar S."/>
            <person name="Grimwood J."/>
            <person name="Han X."/>
            <person name="Sun S."/>
            <person name="Hou Z."/>
            <person name="He W."/>
            <person name="Dai G."/>
            <person name="Sun C."/>
            <person name="Schmutz J."/>
            <person name="Leebens-Mack J.H."/>
            <person name="Li F.W."/>
            <person name="Wang L."/>
        </authorList>
    </citation>
    <scope>NUCLEOTIDE SEQUENCE [LARGE SCALE GENOMIC DNA]</scope>
    <source>
        <strain evidence="2">cv. PW_Plant_1</strain>
    </source>
</reference>
<dbReference type="EMBL" id="CM055096">
    <property type="protein sequence ID" value="KAJ7555706.1"/>
    <property type="molecule type" value="Genomic_DNA"/>
</dbReference>
<comment type="caution">
    <text evidence="1">The sequence shown here is derived from an EMBL/GenBank/DDBJ whole genome shotgun (WGS) entry which is preliminary data.</text>
</comment>
<dbReference type="Proteomes" id="UP001162992">
    <property type="component" value="Chromosome 5"/>
</dbReference>
<name>A0ACC2DN77_DIPCM</name>
<gene>
    <name evidence="1" type="ORF">O6H91_05G051600</name>
</gene>
<evidence type="ECO:0000313" key="1">
    <source>
        <dbReference type="EMBL" id="KAJ7555706.1"/>
    </source>
</evidence>
<evidence type="ECO:0000313" key="2">
    <source>
        <dbReference type="Proteomes" id="UP001162992"/>
    </source>
</evidence>
<organism evidence="1 2">
    <name type="scientific">Diphasiastrum complanatum</name>
    <name type="common">Issler's clubmoss</name>
    <name type="synonym">Lycopodium complanatum</name>
    <dbReference type="NCBI Taxonomy" id="34168"/>
    <lineage>
        <taxon>Eukaryota</taxon>
        <taxon>Viridiplantae</taxon>
        <taxon>Streptophyta</taxon>
        <taxon>Embryophyta</taxon>
        <taxon>Tracheophyta</taxon>
        <taxon>Lycopodiopsida</taxon>
        <taxon>Lycopodiales</taxon>
        <taxon>Lycopodiaceae</taxon>
        <taxon>Lycopodioideae</taxon>
        <taxon>Diphasiastrum</taxon>
    </lineage>
</organism>